<dbReference type="GO" id="GO:0005975">
    <property type="term" value="P:carbohydrate metabolic process"/>
    <property type="evidence" value="ECO:0007669"/>
    <property type="project" value="InterPro"/>
</dbReference>
<dbReference type="SUPFAM" id="SSF75005">
    <property type="entry name" value="Arabinanase/levansucrase/invertase"/>
    <property type="match status" value="1"/>
</dbReference>
<comment type="similarity">
    <text evidence="1 5">Belongs to the glycosyl hydrolase 43 family.</text>
</comment>
<dbReference type="CDD" id="cd18820">
    <property type="entry name" value="GH43_LbAraf43-like"/>
    <property type="match status" value="1"/>
</dbReference>
<dbReference type="EC" id="3.2.1.55" evidence="7"/>
<evidence type="ECO:0000256" key="3">
    <source>
        <dbReference type="ARBA" id="ARBA00022801"/>
    </source>
</evidence>
<dbReference type="GO" id="GO:0046556">
    <property type="term" value="F:alpha-L-arabinofuranosidase activity"/>
    <property type="evidence" value="ECO:0007669"/>
    <property type="project" value="UniProtKB-EC"/>
</dbReference>
<keyword evidence="4 5" id="KW-0326">Glycosidase</keyword>
<keyword evidence="3 5" id="KW-0378">Hydrolase</keyword>
<organism evidence="7">
    <name type="scientific">uncultured Friedmanniella sp</name>
    <dbReference type="NCBI Taxonomy" id="335381"/>
    <lineage>
        <taxon>Bacteria</taxon>
        <taxon>Bacillati</taxon>
        <taxon>Actinomycetota</taxon>
        <taxon>Actinomycetes</taxon>
        <taxon>Propionibacteriales</taxon>
        <taxon>Nocardioidaceae</taxon>
        <taxon>Friedmanniella</taxon>
        <taxon>environmental samples</taxon>
    </lineage>
</organism>
<evidence type="ECO:0000256" key="6">
    <source>
        <dbReference type="SAM" id="MobiDB-lite"/>
    </source>
</evidence>
<accession>A0A6J4LL84</accession>
<feature type="compositionally biased region" description="Pro residues" evidence="6">
    <location>
        <begin position="359"/>
        <end position="372"/>
    </location>
</feature>
<keyword evidence="2" id="KW-0732">Signal</keyword>
<dbReference type="Pfam" id="PF04616">
    <property type="entry name" value="Glyco_hydro_43"/>
    <property type="match status" value="1"/>
</dbReference>
<proteinExistence type="inferred from homology"/>
<dbReference type="Gene3D" id="2.115.10.20">
    <property type="entry name" value="Glycosyl hydrolase domain, family 43"/>
    <property type="match status" value="1"/>
</dbReference>
<evidence type="ECO:0000256" key="4">
    <source>
        <dbReference type="ARBA" id="ARBA00023295"/>
    </source>
</evidence>
<dbReference type="InterPro" id="IPR006710">
    <property type="entry name" value="Glyco_hydro_43"/>
</dbReference>
<dbReference type="InterPro" id="IPR023296">
    <property type="entry name" value="Glyco_hydro_beta-prop_sf"/>
</dbReference>
<dbReference type="PIRSF" id="PIRSF025414">
    <property type="entry name" value="Alpha-L-arabinofuranosidase"/>
    <property type="match status" value="1"/>
</dbReference>
<reference evidence="7" key="1">
    <citation type="submission" date="2020-02" db="EMBL/GenBank/DDBJ databases">
        <authorList>
            <person name="Meier V. D."/>
        </authorList>
    </citation>
    <scope>NUCLEOTIDE SEQUENCE</scope>
    <source>
        <strain evidence="7">AVDCRST_MAG61</strain>
    </source>
</reference>
<evidence type="ECO:0000256" key="2">
    <source>
        <dbReference type="ARBA" id="ARBA00022729"/>
    </source>
</evidence>
<protein>
    <submittedName>
        <fullName evidence="7">GH43_26 / GH43_27 / GH43 / GH43_33 / GH43_ 31 / GH43_30 / GH43_3</fullName>
        <ecNumber evidence="7">3.2.1.55</ecNumber>
    </submittedName>
</protein>
<evidence type="ECO:0000313" key="7">
    <source>
        <dbReference type="EMBL" id="CAA9333890.1"/>
    </source>
</evidence>
<dbReference type="InterPro" id="IPR016828">
    <property type="entry name" value="Alpha-L-arabinofuranosidase"/>
</dbReference>
<name>A0A6J4LL84_9ACTN</name>
<gene>
    <name evidence="7" type="ORF">AVDCRST_MAG61-3070</name>
</gene>
<sequence length="372" mass="39535">MTPLEPHLPMPRWARGPLRRTLAAVGLLFGLAVAAACSSADPTPQASPSASAAASSSFTNPVLGRGADPFVTVVDGRYWSIQSTQNAISLRSSTSVVTLGTAEPQVIFQGGDEGSPCCEWWAPELHQIDGRWYVYVAADDGDNKNHRSYVLESDAIDGPYRFAGQLKLPGNRWSIDVTVFEVGSQRYVSWSGWPGGSNGQQNLYLAELATPTKARGPAALISEPRLDWETKAGTVGVLVNEGPAALIRNGKVFLTYSGSGCWTPDYAIGLLTADADADLLDPKSWTKDPEPLFRASEESGQWGTGHHSFFTSPDGTETWFAYHAVTSPEGSCGEDREIYLRPLGSGPGGRPDFGAPSPSGEPVPLPAGDPGA</sequence>
<dbReference type="AlphaFoldDB" id="A0A6J4LL84"/>
<evidence type="ECO:0000256" key="1">
    <source>
        <dbReference type="ARBA" id="ARBA00009865"/>
    </source>
</evidence>
<dbReference type="PANTHER" id="PTHR43817">
    <property type="entry name" value="GLYCOSYL HYDROLASE"/>
    <property type="match status" value="1"/>
</dbReference>
<dbReference type="PANTHER" id="PTHR43817:SF1">
    <property type="entry name" value="HYDROLASE, FAMILY 43, PUTATIVE (AFU_ORTHOLOGUE AFUA_3G01660)-RELATED"/>
    <property type="match status" value="1"/>
</dbReference>
<evidence type="ECO:0000256" key="5">
    <source>
        <dbReference type="RuleBase" id="RU361187"/>
    </source>
</evidence>
<dbReference type="EMBL" id="CADCTT010000371">
    <property type="protein sequence ID" value="CAA9333890.1"/>
    <property type="molecule type" value="Genomic_DNA"/>
</dbReference>
<feature type="region of interest" description="Disordered" evidence="6">
    <location>
        <begin position="328"/>
        <end position="372"/>
    </location>
</feature>